<keyword evidence="3" id="KW-0813">Transport</keyword>
<evidence type="ECO:0000313" key="10">
    <source>
        <dbReference type="Proteomes" id="UP000475666"/>
    </source>
</evidence>
<protein>
    <recommendedName>
        <fullName evidence="8">Probable membrane transporter protein</fullName>
    </recommendedName>
</protein>
<dbReference type="GO" id="GO:0005886">
    <property type="term" value="C:plasma membrane"/>
    <property type="evidence" value="ECO:0007669"/>
    <property type="project" value="UniProtKB-SubCell"/>
</dbReference>
<comment type="subcellular location">
    <subcellularLocation>
        <location evidence="1 8">Cell membrane</location>
        <topology evidence="1 8">Multi-pass membrane protein</topology>
    </subcellularLocation>
</comment>
<evidence type="ECO:0000256" key="7">
    <source>
        <dbReference type="ARBA" id="ARBA00023136"/>
    </source>
</evidence>
<organism evidence="9 10">
    <name type="scientific">Streptomyces rubrogriseus</name>
    <dbReference type="NCBI Taxonomy" id="194673"/>
    <lineage>
        <taxon>Bacteria</taxon>
        <taxon>Bacillati</taxon>
        <taxon>Actinomycetota</taxon>
        <taxon>Actinomycetes</taxon>
        <taxon>Kitasatosporales</taxon>
        <taxon>Streptomycetaceae</taxon>
        <taxon>Streptomyces</taxon>
        <taxon>Streptomyces violaceoruber group</taxon>
    </lineage>
</organism>
<keyword evidence="4 8" id="KW-1003">Cell membrane</keyword>
<feature type="transmembrane region" description="Helical" evidence="8">
    <location>
        <begin position="235"/>
        <end position="254"/>
    </location>
</feature>
<feature type="transmembrane region" description="Helical" evidence="8">
    <location>
        <begin position="103"/>
        <end position="122"/>
    </location>
</feature>
<evidence type="ECO:0000256" key="6">
    <source>
        <dbReference type="ARBA" id="ARBA00022989"/>
    </source>
</evidence>
<keyword evidence="7 8" id="KW-0472">Membrane</keyword>
<dbReference type="InterPro" id="IPR052017">
    <property type="entry name" value="TSUP"/>
</dbReference>
<keyword evidence="5 8" id="KW-0812">Transmembrane</keyword>
<comment type="similarity">
    <text evidence="2 8">Belongs to the 4-toluene sulfonate uptake permease (TSUP) (TC 2.A.102) family.</text>
</comment>
<evidence type="ECO:0000256" key="4">
    <source>
        <dbReference type="ARBA" id="ARBA00022475"/>
    </source>
</evidence>
<keyword evidence="6 8" id="KW-1133">Transmembrane helix</keyword>
<evidence type="ECO:0000256" key="3">
    <source>
        <dbReference type="ARBA" id="ARBA00022448"/>
    </source>
</evidence>
<dbReference type="Pfam" id="PF01925">
    <property type="entry name" value="TauE"/>
    <property type="match status" value="1"/>
</dbReference>
<dbReference type="PANTHER" id="PTHR30269:SF0">
    <property type="entry name" value="MEMBRANE TRANSPORTER PROTEIN YFCA-RELATED"/>
    <property type="match status" value="1"/>
</dbReference>
<sequence>MTPEAMAAVFAAGVGAGAINSVVGSGTLITFPVLLATGLPPVTATVSNALGLIPGSISGAIGYRKELRGQRGRVLKFGSGALLGGLAGATLLLTLPADAFETVVPVLVGLALLLVAFQPQIVRLVQRRRARTGTSPRRDGGPLLFTGLTLASVYGGYFTAAQGIIYLSLMGMLLDEPLQRLNGVKNVLSAVVNTVAALFFLFAADFEWTAVGLLAVGSGLGGYVGAKVGRHFSPTVLRTLVVTVGTVALVQLLLR</sequence>
<name>A0A6G3T7Y5_9ACTN</name>
<evidence type="ECO:0000256" key="2">
    <source>
        <dbReference type="ARBA" id="ARBA00009142"/>
    </source>
</evidence>
<feature type="transmembrane region" description="Helical" evidence="8">
    <location>
        <begin position="187"/>
        <end position="204"/>
    </location>
</feature>
<dbReference type="PANTHER" id="PTHR30269">
    <property type="entry name" value="TRANSMEMBRANE PROTEIN YFCA"/>
    <property type="match status" value="1"/>
</dbReference>
<dbReference type="EMBL" id="JAAGMQ010000175">
    <property type="protein sequence ID" value="NEC32722.1"/>
    <property type="molecule type" value="Genomic_DNA"/>
</dbReference>
<reference evidence="9 10" key="1">
    <citation type="submission" date="2020-01" db="EMBL/GenBank/DDBJ databases">
        <title>Insect and environment-associated Actinomycetes.</title>
        <authorList>
            <person name="Currrie C."/>
            <person name="Chevrette M."/>
            <person name="Carlson C."/>
            <person name="Stubbendieck R."/>
            <person name="Wendt-Pienkowski E."/>
        </authorList>
    </citation>
    <scope>NUCLEOTIDE SEQUENCE [LARGE SCALE GENOMIC DNA]</scope>
    <source>
        <strain evidence="9 10">SID7739</strain>
    </source>
</reference>
<evidence type="ECO:0000313" key="9">
    <source>
        <dbReference type="EMBL" id="NEC32722.1"/>
    </source>
</evidence>
<proteinExistence type="inferred from homology"/>
<evidence type="ECO:0000256" key="8">
    <source>
        <dbReference type="RuleBase" id="RU363041"/>
    </source>
</evidence>
<accession>A0A6G3T7Y5</accession>
<evidence type="ECO:0000256" key="5">
    <source>
        <dbReference type="ARBA" id="ARBA00022692"/>
    </source>
</evidence>
<gene>
    <name evidence="9" type="ORF">G3I66_05960</name>
</gene>
<feature type="transmembrane region" description="Helical" evidence="8">
    <location>
        <begin position="211"/>
        <end position="229"/>
    </location>
</feature>
<dbReference type="Proteomes" id="UP000475666">
    <property type="component" value="Unassembled WGS sequence"/>
</dbReference>
<feature type="transmembrane region" description="Helical" evidence="8">
    <location>
        <begin position="74"/>
        <end position="97"/>
    </location>
</feature>
<comment type="caution">
    <text evidence="9">The sequence shown here is derived from an EMBL/GenBank/DDBJ whole genome shotgun (WGS) entry which is preliminary data.</text>
</comment>
<feature type="transmembrane region" description="Helical" evidence="8">
    <location>
        <begin position="143"/>
        <end position="167"/>
    </location>
</feature>
<dbReference type="AlphaFoldDB" id="A0A6G3T7Y5"/>
<evidence type="ECO:0000256" key="1">
    <source>
        <dbReference type="ARBA" id="ARBA00004651"/>
    </source>
</evidence>
<dbReference type="InterPro" id="IPR002781">
    <property type="entry name" value="TM_pro_TauE-like"/>
</dbReference>